<organism evidence="15 16">
    <name type="scientific">Lithospermum erythrorhizon</name>
    <name type="common">Purple gromwell</name>
    <name type="synonym">Lithospermum officinale var. erythrorhizon</name>
    <dbReference type="NCBI Taxonomy" id="34254"/>
    <lineage>
        <taxon>Eukaryota</taxon>
        <taxon>Viridiplantae</taxon>
        <taxon>Streptophyta</taxon>
        <taxon>Embryophyta</taxon>
        <taxon>Tracheophyta</taxon>
        <taxon>Spermatophyta</taxon>
        <taxon>Magnoliopsida</taxon>
        <taxon>eudicotyledons</taxon>
        <taxon>Gunneridae</taxon>
        <taxon>Pentapetalae</taxon>
        <taxon>asterids</taxon>
        <taxon>lamiids</taxon>
        <taxon>Boraginales</taxon>
        <taxon>Boraginaceae</taxon>
        <taxon>Boraginoideae</taxon>
        <taxon>Lithospermeae</taxon>
        <taxon>Lithospermum</taxon>
    </lineage>
</organism>
<evidence type="ECO:0000256" key="13">
    <source>
        <dbReference type="SAM" id="Phobius"/>
    </source>
</evidence>
<dbReference type="GO" id="GO:0042500">
    <property type="term" value="F:aspartic endopeptidase activity, intramembrane cleaving"/>
    <property type="evidence" value="ECO:0007669"/>
    <property type="project" value="InterPro"/>
</dbReference>
<feature type="region of interest" description="Disordered" evidence="12">
    <location>
        <begin position="233"/>
        <end position="252"/>
    </location>
</feature>
<dbReference type="GO" id="GO:0005765">
    <property type="term" value="C:lysosomal membrane"/>
    <property type="evidence" value="ECO:0007669"/>
    <property type="project" value="TreeGrafter"/>
</dbReference>
<dbReference type="InterPro" id="IPR007369">
    <property type="entry name" value="Peptidase_A22B_SPP"/>
</dbReference>
<sequence>MGLFSLSKSAYLIRNCRILILIWTILIGLILPILAGGNKDIQKAASNSAPPSCRNPHRLVKVEMRASGKEDHLDGISASFGSLLPTSIEGAESRPATFAQPLNGCSSSSSSSKFSGSVVLVLRGDCDFVIKANLAQAEGAAALMVINTEEDLLEMTCAANDTVKISIPVVSITKSGGEIINKSVSAGEKVEILLYSPDRPILDPSVSVIWLMAVGTVVCASLWSEITASGQNDEGYNDLSPRESRAGGSKDDDKEIISITSKSAVFFVITASTFLVLLYLFMSAWFVWVLIVLFCLGGIEGMHNCIVSLISSKCKGSERKTLNLPLLGEVSILSLVVLLMCMAFAISWAATRKESYSWVGQDILGICLMITVLQLAQLPNIKVATVLLCCAFLYDIFWVFLSPLIFQTSVMIAVASGDNAGGESIPMLLRVPRFTDPWGGYDMIGFGDIIFPGLLVSFAFRFDKANKKRILNGYFLWLTIGYGVGLLLTYLGLYLMDGHGQPALLYLVPCTLGVCVLLGVRRGELKQLWYYDADSTELSAAPGEA</sequence>
<evidence type="ECO:0000313" key="15">
    <source>
        <dbReference type="EMBL" id="GAA0148821.1"/>
    </source>
</evidence>
<comment type="caution">
    <text evidence="15">The sequence shown here is derived from an EMBL/GenBank/DDBJ whole genome shotgun (WGS) entry which is preliminary data.</text>
</comment>
<dbReference type="PANTHER" id="PTHR12174">
    <property type="entry name" value="SIGNAL PEPTIDE PEPTIDASE"/>
    <property type="match status" value="1"/>
</dbReference>
<keyword evidence="7" id="KW-0967">Endosome</keyword>
<feature type="transmembrane region" description="Helical" evidence="13">
    <location>
        <begin position="474"/>
        <end position="496"/>
    </location>
</feature>
<evidence type="ECO:0000256" key="2">
    <source>
        <dbReference type="ARBA" id="ARBA00004337"/>
    </source>
</evidence>
<dbReference type="InterPro" id="IPR003137">
    <property type="entry name" value="PA_domain"/>
</dbReference>
<feature type="transmembrane region" description="Helical" evidence="13">
    <location>
        <begin position="264"/>
        <end position="282"/>
    </location>
</feature>
<keyword evidence="8" id="KW-0378">Hydrolase</keyword>
<accession>A0AAV3PDP8</accession>
<keyword evidence="10 13" id="KW-0472">Membrane</keyword>
<feature type="transmembrane region" description="Helical" evidence="13">
    <location>
        <begin position="502"/>
        <end position="520"/>
    </location>
</feature>
<feature type="transmembrane region" description="Helical" evidence="13">
    <location>
        <begin position="443"/>
        <end position="462"/>
    </location>
</feature>
<feature type="transmembrane region" description="Helical" evidence="13">
    <location>
        <begin position="288"/>
        <end position="310"/>
    </location>
</feature>
<keyword evidence="9 13" id="KW-1133">Transmembrane helix</keyword>
<evidence type="ECO:0000256" key="6">
    <source>
        <dbReference type="ARBA" id="ARBA00022729"/>
    </source>
</evidence>
<dbReference type="GO" id="GO:0098554">
    <property type="term" value="C:cytoplasmic side of endoplasmic reticulum membrane"/>
    <property type="evidence" value="ECO:0007669"/>
    <property type="project" value="TreeGrafter"/>
</dbReference>
<dbReference type="GO" id="GO:0033619">
    <property type="term" value="P:membrane protein proteolysis"/>
    <property type="evidence" value="ECO:0007669"/>
    <property type="project" value="TreeGrafter"/>
</dbReference>
<comment type="similarity">
    <text evidence="3">Belongs to the peptidase A22B family.</text>
</comment>
<evidence type="ECO:0000313" key="16">
    <source>
        <dbReference type="Proteomes" id="UP001454036"/>
    </source>
</evidence>
<feature type="transmembrane region" description="Helical" evidence="13">
    <location>
        <begin position="12"/>
        <end position="34"/>
    </location>
</feature>
<dbReference type="InterPro" id="IPR006639">
    <property type="entry name" value="Preselin/SPP"/>
</dbReference>
<dbReference type="Gene3D" id="3.50.30.30">
    <property type="match status" value="1"/>
</dbReference>
<evidence type="ECO:0000256" key="7">
    <source>
        <dbReference type="ARBA" id="ARBA00022753"/>
    </source>
</evidence>
<evidence type="ECO:0000256" key="9">
    <source>
        <dbReference type="ARBA" id="ARBA00022989"/>
    </source>
</evidence>
<evidence type="ECO:0000256" key="11">
    <source>
        <dbReference type="ARBA" id="ARBA00023180"/>
    </source>
</evidence>
<comment type="subcellular location">
    <subcellularLocation>
        <location evidence="2">Endosome membrane</location>
        <topology evidence="2">Multi-pass membrane protein</topology>
    </subcellularLocation>
</comment>
<keyword evidence="11" id="KW-0325">Glycoprotein</keyword>
<evidence type="ECO:0000256" key="8">
    <source>
        <dbReference type="ARBA" id="ARBA00022801"/>
    </source>
</evidence>
<keyword evidence="5 13" id="KW-0812">Transmembrane</keyword>
<dbReference type="PANTHER" id="PTHR12174:SF90">
    <property type="entry name" value="SIGNAL PEPTIDE PEPTIDASE-LIKE 3"/>
    <property type="match status" value="1"/>
</dbReference>
<evidence type="ECO:0000256" key="5">
    <source>
        <dbReference type="ARBA" id="ARBA00022692"/>
    </source>
</evidence>
<feature type="compositionally biased region" description="Basic and acidic residues" evidence="12">
    <location>
        <begin position="240"/>
        <end position="252"/>
    </location>
</feature>
<dbReference type="Pfam" id="PF04258">
    <property type="entry name" value="Peptidase_A22B"/>
    <property type="match status" value="1"/>
</dbReference>
<dbReference type="EMBL" id="BAABME010001304">
    <property type="protein sequence ID" value="GAA0148821.1"/>
    <property type="molecule type" value="Genomic_DNA"/>
</dbReference>
<comment type="function">
    <text evidence="1">Intramembrane-cleaving aspartic protease (I-CLiP) that cleaves type II membrane signal peptides in the hydrophobic plane of the membrane.</text>
</comment>
<dbReference type="SUPFAM" id="SSF52025">
    <property type="entry name" value="PA domain"/>
    <property type="match status" value="1"/>
</dbReference>
<name>A0AAV3PDP8_LITER</name>
<evidence type="ECO:0000259" key="14">
    <source>
        <dbReference type="Pfam" id="PF02225"/>
    </source>
</evidence>
<proteinExistence type="inferred from homology"/>
<dbReference type="Proteomes" id="UP001454036">
    <property type="component" value="Unassembled WGS sequence"/>
</dbReference>
<reference evidence="15 16" key="1">
    <citation type="submission" date="2024-01" db="EMBL/GenBank/DDBJ databases">
        <title>The complete chloroplast genome sequence of Lithospermum erythrorhizon: insights into the phylogenetic relationship among Boraginaceae species and the maternal lineages of purple gromwells.</title>
        <authorList>
            <person name="Okada T."/>
            <person name="Watanabe K."/>
        </authorList>
    </citation>
    <scope>NUCLEOTIDE SEQUENCE [LARGE SCALE GENOMIC DNA]</scope>
</reference>
<gene>
    <name evidence="15" type="ORF">LIER_08157</name>
</gene>
<evidence type="ECO:0000256" key="3">
    <source>
        <dbReference type="ARBA" id="ARBA00006859"/>
    </source>
</evidence>
<evidence type="ECO:0000256" key="10">
    <source>
        <dbReference type="ARBA" id="ARBA00023136"/>
    </source>
</evidence>
<keyword evidence="6" id="KW-0732">Signal</keyword>
<feature type="transmembrane region" description="Helical" evidence="13">
    <location>
        <begin position="383"/>
        <end position="401"/>
    </location>
</feature>
<dbReference type="FunFam" id="3.50.30.30:FF:000007">
    <property type="entry name" value="Signal peptide peptidase-like 3"/>
    <property type="match status" value="1"/>
</dbReference>
<keyword evidence="16" id="KW-1185">Reference proteome</keyword>
<feature type="transmembrane region" description="Helical" evidence="13">
    <location>
        <begin position="330"/>
        <end position="350"/>
    </location>
</feature>
<dbReference type="AlphaFoldDB" id="A0AAV3PDP8"/>
<evidence type="ECO:0000256" key="1">
    <source>
        <dbReference type="ARBA" id="ARBA00003012"/>
    </source>
</evidence>
<dbReference type="GO" id="GO:0098553">
    <property type="term" value="C:lumenal side of endoplasmic reticulum membrane"/>
    <property type="evidence" value="ECO:0007669"/>
    <property type="project" value="TreeGrafter"/>
</dbReference>
<dbReference type="GO" id="GO:0030660">
    <property type="term" value="C:Golgi-associated vesicle membrane"/>
    <property type="evidence" value="ECO:0007669"/>
    <property type="project" value="TreeGrafter"/>
</dbReference>
<feature type="transmembrane region" description="Helical" evidence="13">
    <location>
        <begin position="356"/>
        <end position="376"/>
    </location>
</feature>
<evidence type="ECO:0000256" key="4">
    <source>
        <dbReference type="ARBA" id="ARBA00022670"/>
    </source>
</evidence>
<feature type="domain" description="PA" evidence="14">
    <location>
        <begin position="101"/>
        <end position="179"/>
    </location>
</feature>
<dbReference type="GO" id="GO:0010008">
    <property type="term" value="C:endosome membrane"/>
    <property type="evidence" value="ECO:0007669"/>
    <property type="project" value="UniProtKB-SubCell"/>
</dbReference>
<dbReference type="SMART" id="SM00730">
    <property type="entry name" value="PSN"/>
    <property type="match status" value="1"/>
</dbReference>
<protein>
    <submittedName>
        <fullName evidence="15">Aspartic protease</fullName>
    </submittedName>
</protein>
<dbReference type="InterPro" id="IPR046450">
    <property type="entry name" value="PA_dom_sf"/>
</dbReference>
<dbReference type="Pfam" id="PF02225">
    <property type="entry name" value="PA"/>
    <property type="match status" value="1"/>
</dbReference>
<evidence type="ECO:0000256" key="12">
    <source>
        <dbReference type="SAM" id="MobiDB-lite"/>
    </source>
</evidence>
<keyword evidence="4 15" id="KW-0645">Protease</keyword>